<dbReference type="Proteomes" id="UP001604277">
    <property type="component" value="Unassembled WGS sequence"/>
</dbReference>
<evidence type="ECO:0000256" key="1">
    <source>
        <dbReference type="SAM" id="MobiDB-lite"/>
    </source>
</evidence>
<dbReference type="AlphaFoldDB" id="A0ABD1S2X3"/>
<gene>
    <name evidence="2" type="ORF">Fot_38807</name>
</gene>
<evidence type="ECO:0000313" key="3">
    <source>
        <dbReference type="Proteomes" id="UP001604277"/>
    </source>
</evidence>
<comment type="caution">
    <text evidence="2">The sequence shown here is derived from an EMBL/GenBank/DDBJ whole genome shotgun (WGS) entry which is preliminary data.</text>
</comment>
<sequence>MKRVLVEIPSQISQTGAKPSKTGFLTGLIRRELKIVKPSSAITANRHSQLEELQICQRRFALNRYYMHIYIAKDLKETFLSFRNQICISEEDVPECSQILDQPPPTPNERDLPHRESFN</sequence>
<feature type="region of interest" description="Disordered" evidence="1">
    <location>
        <begin position="97"/>
        <end position="119"/>
    </location>
</feature>
<proteinExistence type="predicted"/>
<feature type="compositionally biased region" description="Basic and acidic residues" evidence="1">
    <location>
        <begin position="108"/>
        <end position="119"/>
    </location>
</feature>
<name>A0ABD1S2X3_9LAMI</name>
<reference evidence="3" key="1">
    <citation type="submission" date="2024-07" db="EMBL/GenBank/DDBJ databases">
        <title>Two chromosome-level genome assemblies of Korean endemic species Abeliophyllum distichum and Forsythia ovata (Oleaceae).</title>
        <authorList>
            <person name="Jang H."/>
        </authorList>
    </citation>
    <scope>NUCLEOTIDE SEQUENCE [LARGE SCALE GENOMIC DNA]</scope>
</reference>
<accession>A0ABD1S2X3</accession>
<protein>
    <submittedName>
        <fullName evidence="2">Uncharacterized protein</fullName>
    </submittedName>
</protein>
<keyword evidence="3" id="KW-1185">Reference proteome</keyword>
<dbReference type="EMBL" id="JBFOLJ010000011">
    <property type="protein sequence ID" value="KAL2495050.1"/>
    <property type="molecule type" value="Genomic_DNA"/>
</dbReference>
<evidence type="ECO:0000313" key="2">
    <source>
        <dbReference type="EMBL" id="KAL2495050.1"/>
    </source>
</evidence>
<organism evidence="2 3">
    <name type="scientific">Forsythia ovata</name>
    <dbReference type="NCBI Taxonomy" id="205694"/>
    <lineage>
        <taxon>Eukaryota</taxon>
        <taxon>Viridiplantae</taxon>
        <taxon>Streptophyta</taxon>
        <taxon>Embryophyta</taxon>
        <taxon>Tracheophyta</taxon>
        <taxon>Spermatophyta</taxon>
        <taxon>Magnoliopsida</taxon>
        <taxon>eudicotyledons</taxon>
        <taxon>Gunneridae</taxon>
        <taxon>Pentapetalae</taxon>
        <taxon>asterids</taxon>
        <taxon>lamiids</taxon>
        <taxon>Lamiales</taxon>
        <taxon>Oleaceae</taxon>
        <taxon>Forsythieae</taxon>
        <taxon>Forsythia</taxon>
    </lineage>
</organism>